<dbReference type="InterPro" id="IPR013083">
    <property type="entry name" value="Znf_RING/FYVE/PHD"/>
</dbReference>
<dbReference type="Proteomes" id="UP001165289">
    <property type="component" value="Unassembled WGS sequence"/>
</dbReference>
<organism evidence="2 3">
    <name type="scientific">Oopsacas minuta</name>
    <dbReference type="NCBI Taxonomy" id="111878"/>
    <lineage>
        <taxon>Eukaryota</taxon>
        <taxon>Metazoa</taxon>
        <taxon>Porifera</taxon>
        <taxon>Hexactinellida</taxon>
        <taxon>Hexasterophora</taxon>
        <taxon>Lyssacinosida</taxon>
        <taxon>Leucopsacidae</taxon>
        <taxon>Oopsacas</taxon>
    </lineage>
</organism>
<proteinExistence type="predicted"/>
<dbReference type="Pfam" id="PF13920">
    <property type="entry name" value="zf-C3HC4_3"/>
    <property type="match status" value="1"/>
</dbReference>
<gene>
    <name evidence="2" type="ORF">LOD99_14217</name>
</gene>
<accession>A0AAV7KF68</accession>
<name>A0AAV7KF68_9METZ</name>
<dbReference type="EMBL" id="JAKMXF010000044">
    <property type="protein sequence ID" value="KAI6659877.1"/>
    <property type="molecule type" value="Genomic_DNA"/>
</dbReference>
<evidence type="ECO:0000313" key="3">
    <source>
        <dbReference type="Proteomes" id="UP001165289"/>
    </source>
</evidence>
<feature type="region of interest" description="Disordered" evidence="1">
    <location>
        <begin position="153"/>
        <end position="172"/>
    </location>
</feature>
<evidence type="ECO:0000313" key="2">
    <source>
        <dbReference type="EMBL" id="KAI6659877.1"/>
    </source>
</evidence>
<sequence length="244" mass="28347">MVIPFLPINLIRQTYTFLQVPHLTNLESGKLEQLRKYFKKKWITQINPEELSIYEAEITANNAAESYHARLKSIIKTPHPRVWKFLKILKNMIEDIDNEMGRLRLGHSISRSRKSKHVLKDQRHEVIKEKFRIGELTPWQYVNAMSNTIGGTSTEIEFSDTDESDTSNSESENPEVENICVICLIPRTITWLFLPCKHANCSATCSERIEELNQTCQVCRAPIISRFHIFILSSYTLIYPLSIH</sequence>
<dbReference type="AlphaFoldDB" id="A0AAV7KF68"/>
<evidence type="ECO:0008006" key="4">
    <source>
        <dbReference type="Google" id="ProtNLM"/>
    </source>
</evidence>
<comment type="caution">
    <text evidence="2">The sequence shown here is derived from an EMBL/GenBank/DDBJ whole genome shotgun (WGS) entry which is preliminary data.</text>
</comment>
<dbReference type="SUPFAM" id="SSF57850">
    <property type="entry name" value="RING/U-box"/>
    <property type="match status" value="1"/>
</dbReference>
<evidence type="ECO:0000256" key="1">
    <source>
        <dbReference type="SAM" id="MobiDB-lite"/>
    </source>
</evidence>
<keyword evidence="3" id="KW-1185">Reference proteome</keyword>
<protein>
    <recommendedName>
        <fullName evidence="4">RING-type domain-containing protein</fullName>
    </recommendedName>
</protein>
<reference evidence="2 3" key="1">
    <citation type="journal article" date="2023" name="BMC Biol.">
        <title>The compact genome of the sponge Oopsacas minuta (Hexactinellida) is lacking key metazoan core genes.</title>
        <authorList>
            <person name="Santini S."/>
            <person name="Schenkelaars Q."/>
            <person name="Jourda C."/>
            <person name="Duchesne M."/>
            <person name="Belahbib H."/>
            <person name="Rocher C."/>
            <person name="Selva M."/>
            <person name="Riesgo A."/>
            <person name="Vervoort M."/>
            <person name="Leys S.P."/>
            <person name="Kodjabachian L."/>
            <person name="Le Bivic A."/>
            <person name="Borchiellini C."/>
            <person name="Claverie J.M."/>
            <person name="Renard E."/>
        </authorList>
    </citation>
    <scope>NUCLEOTIDE SEQUENCE [LARGE SCALE GENOMIC DNA]</scope>
    <source>
        <strain evidence="2">SPO-2</strain>
    </source>
</reference>
<dbReference type="Gene3D" id="3.30.40.10">
    <property type="entry name" value="Zinc/RING finger domain, C3HC4 (zinc finger)"/>
    <property type="match status" value="1"/>
</dbReference>